<protein>
    <submittedName>
        <fullName evidence="2">Ni/Fe-hydrogenase subunit HybB-like protein</fullName>
    </submittedName>
</protein>
<feature type="transmembrane region" description="Helical" evidence="1">
    <location>
        <begin position="88"/>
        <end position="107"/>
    </location>
</feature>
<reference evidence="2 3" key="1">
    <citation type="submission" date="2021-03" db="EMBL/GenBank/DDBJ databases">
        <title>Genomic Encyclopedia of Type Strains, Phase IV (KMG-IV): sequencing the most valuable type-strain genomes for metagenomic binning, comparative biology and taxonomic classification.</title>
        <authorList>
            <person name="Goeker M."/>
        </authorList>
    </citation>
    <scope>NUCLEOTIDE SEQUENCE [LARGE SCALE GENOMIC DNA]</scope>
    <source>
        <strain evidence="2 3">DSM 6139</strain>
    </source>
</reference>
<keyword evidence="1" id="KW-0472">Membrane</keyword>
<feature type="transmembrane region" description="Helical" evidence="1">
    <location>
        <begin position="21"/>
        <end position="41"/>
    </location>
</feature>
<organism evidence="2 3">
    <name type="scientific">Youngiibacter multivorans</name>
    <dbReference type="NCBI Taxonomy" id="937251"/>
    <lineage>
        <taxon>Bacteria</taxon>
        <taxon>Bacillati</taxon>
        <taxon>Bacillota</taxon>
        <taxon>Clostridia</taxon>
        <taxon>Eubacteriales</taxon>
        <taxon>Clostridiaceae</taxon>
        <taxon>Youngiibacter</taxon>
    </lineage>
</organism>
<evidence type="ECO:0000313" key="3">
    <source>
        <dbReference type="Proteomes" id="UP001519271"/>
    </source>
</evidence>
<dbReference type="EMBL" id="JAGGKC010000001">
    <property type="protein sequence ID" value="MBP1917657.1"/>
    <property type="molecule type" value="Genomic_DNA"/>
</dbReference>
<sequence>MDDTTRQTDTRNTKLVSHLGENIIGIIYGLIEILLAFRLGFKLLGVNPENEFVSGVYKVTQYIVGIFEGGFSRVITNGIDTTAIFEPATPISMLVVALIVWGLMKLIKPRYVNRYEKAEQSDHEYREN</sequence>
<name>A0ABS4FZH5_9CLOT</name>
<accession>A0ABS4FZH5</accession>
<keyword evidence="1" id="KW-0812">Transmembrane</keyword>
<comment type="caution">
    <text evidence="2">The sequence shown here is derived from an EMBL/GenBank/DDBJ whole genome shotgun (WGS) entry which is preliminary data.</text>
</comment>
<proteinExistence type="predicted"/>
<gene>
    <name evidence="2" type="ORF">J2Z34_000120</name>
</gene>
<evidence type="ECO:0000313" key="2">
    <source>
        <dbReference type="EMBL" id="MBP1917657.1"/>
    </source>
</evidence>
<evidence type="ECO:0000256" key="1">
    <source>
        <dbReference type="SAM" id="Phobius"/>
    </source>
</evidence>
<dbReference type="RefSeq" id="WP_209457904.1">
    <property type="nucleotide sequence ID" value="NZ_JAGGKC010000001.1"/>
</dbReference>
<keyword evidence="3" id="KW-1185">Reference proteome</keyword>
<keyword evidence="1" id="KW-1133">Transmembrane helix</keyword>
<dbReference type="Proteomes" id="UP001519271">
    <property type="component" value="Unassembled WGS sequence"/>
</dbReference>